<name>A0A1G6DCJ3_9STRE</name>
<sequence>MIDFEMLYQKVKPIVLKCRRQYHIQQWEYEDWQQEGRLILFALLEDFPDLFEEEGKAYRYFKTKFTSHLKDTVRAQESLKRQYHKMAYDEISEVGHLVSSQEMVLDDYVAYYDVLDRVREGLGDKEKRSLDRLLAGERFEGRKALLRKMAPWFIDFREG</sequence>
<organism evidence="1 3">
    <name type="scientific">Streptococcus henryi</name>
    <dbReference type="NCBI Taxonomy" id="439219"/>
    <lineage>
        <taxon>Bacteria</taxon>
        <taxon>Bacillati</taxon>
        <taxon>Bacillota</taxon>
        <taxon>Bacilli</taxon>
        <taxon>Lactobacillales</taxon>
        <taxon>Streptococcaceae</taxon>
        <taxon>Streptococcus</taxon>
    </lineage>
</organism>
<dbReference type="Proteomes" id="UP000182508">
    <property type="component" value="Unassembled WGS sequence"/>
</dbReference>
<dbReference type="EMBL" id="FMXP01000039">
    <property type="protein sequence ID" value="SDB44413.1"/>
    <property type="molecule type" value="Genomic_DNA"/>
</dbReference>
<dbReference type="AlphaFoldDB" id="A0A1G6DCJ3"/>
<keyword evidence="3" id="KW-1185">Reference proteome</keyword>
<proteinExistence type="predicted"/>
<dbReference type="RefSeq" id="WP_074486610.1">
    <property type="nucleotide sequence ID" value="NZ_FMXP01000035.1"/>
</dbReference>
<gene>
    <name evidence="1" type="ORF">SAMN02910293_02100</name>
    <name evidence="2" type="ORF">SAMN02910293_02202</name>
</gene>
<dbReference type="eggNOG" id="ENOG502ZS4C">
    <property type="taxonomic scope" value="Bacteria"/>
</dbReference>
<evidence type="ECO:0000313" key="1">
    <source>
        <dbReference type="EMBL" id="SDB42575.1"/>
    </source>
</evidence>
<accession>A0A1G6DCJ3</accession>
<evidence type="ECO:0000313" key="3">
    <source>
        <dbReference type="Proteomes" id="UP000182508"/>
    </source>
</evidence>
<reference evidence="1 3" key="1">
    <citation type="submission" date="2016-10" db="EMBL/GenBank/DDBJ databases">
        <authorList>
            <person name="de Groot N.N."/>
        </authorList>
    </citation>
    <scope>NUCLEOTIDE SEQUENCE [LARGE SCALE GENOMIC DNA]</scope>
    <source>
        <strain evidence="1 3">A-4</strain>
    </source>
</reference>
<evidence type="ECO:0000313" key="2">
    <source>
        <dbReference type="EMBL" id="SDB44413.1"/>
    </source>
</evidence>
<protein>
    <submittedName>
        <fullName evidence="1">Competence protein ComX</fullName>
    </submittedName>
</protein>
<dbReference type="EMBL" id="FMXP01000035">
    <property type="protein sequence ID" value="SDB42575.1"/>
    <property type="molecule type" value="Genomic_DNA"/>
</dbReference>